<evidence type="ECO:0000259" key="2">
    <source>
        <dbReference type="Pfam" id="PF02517"/>
    </source>
</evidence>
<comment type="caution">
    <text evidence="3">The sequence shown here is derived from an EMBL/GenBank/DDBJ whole genome shotgun (WGS) entry which is preliminary data.</text>
</comment>
<keyword evidence="1" id="KW-0812">Transmembrane</keyword>
<evidence type="ECO:0000313" key="3">
    <source>
        <dbReference type="EMBL" id="NIJ13593.1"/>
    </source>
</evidence>
<dbReference type="EMBL" id="JAAOYM010000001">
    <property type="protein sequence ID" value="NIJ13593.1"/>
    <property type="molecule type" value="Genomic_DNA"/>
</dbReference>
<dbReference type="GO" id="GO:0004175">
    <property type="term" value="F:endopeptidase activity"/>
    <property type="evidence" value="ECO:0007669"/>
    <property type="project" value="UniProtKB-ARBA"/>
</dbReference>
<feature type="transmembrane region" description="Helical" evidence="1">
    <location>
        <begin position="183"/>
        <end position="201"/>
    </location>
</feature>
<feature type="transmembrane region" description="Helical" evidence="1">
    <location>
        <begin position="20"/>
        <end position="48"/>
    </location>
</feature>
<protein>
    <recommendedName>
        <fullName evidence="2">CAAX prenyl protease 2/Lysostaphin resistance protein A-like domain-containing protein</fullName>
    </recommendedName>
</protein>
<reference evidence="3 4" key="1">
    <citation type="submission" date="2020-03" db="EMBL/GenBank/DDBJ databases">
        <title>Sequencing the genomes of 1000 actinobacteria strains.</title>
        <authorList>
            <person name="Klenk H.-P."/>
        </authorList>
    </citation>
    <scope>NUCLEOTIDE SEQUENCE [LARGE SCALE GENOMIC DNA]</scope>
    <source>
        <strain evidence="3 4">DSM 45685</strain>
    </source>
</reference>
<organism evidence="3 4">
    <name type="scientific">Saccharomonospora amisosensis</name>
    <dbReference type="NCBI Taxonomy" id="1128677"/>
    <lineage>
        <taxon>Bacteria</taxon>
        <taxon>Bacillati</taxon>
        <taxon>Actinomycetota</taxon>
        <taxon>Actinomycetes</taxon>
        <taxon>Pseudonocardiales</taxon>
        <taxon>Pseudonocardiaceae</taxon>
        <taxon>Saccharomonospora</taxon>
    </lineage>
</organism>
<dbReference type="Pfam" id="PF02517">
    <property type="entry name" value="Rce1-like"/>
    <property type="match status" value="1"/>
</dbReference>
<keyword evidence="1" id="KW-1133">Transmembrane helix</keyword>
<feature type="transmembrane region" description="Helical" evidence="1">
    <location>
        <begin position="60"/>
        <end position="81"/>
    </location>
</feature>
<evidence type="ECO:0000313" key="4">
    <source>
        <dbReference type="Proteomes" id="UP000545493"/>
    </source>
</evidence>
<keyword evidence="4" id="KW-1185">Reference proteome</keyword>
<name>A0A7X5USW8_9PSEU</name>
<dbReference type="RefSeq" id="WP_313886833.1">
    <property type="nucleotide sequence ID" value="NZ_JAAOYM010000001.1"/>
</dbReference>
<feature type="transmembrane region" description="Helical" evidence="1">
    <location>
        <begin position="105"/>
        <end position="128"/>
    </location>
</feature>
<dbReference type="GO" id="GO:0080120">
    <property type="term" value="P:CAAX-box protein maturation"/>
    <property type="evidence" value="ECO:0007669"/>
    <property type="project" value="UniProtKB-ARBA"/>
</dbReference>
<dbReference type="Proteomes" id="UP000545493">
    <property type="component" value="Unassembled WGS sequence"/>
</dbReference>
<dbReference type="AlphaFoldDB" id="A0A7X5USW8"/>
<feature type="transmembrane region" description="Helical" evidence="1">
    <location>
        <begin position="140"/>
        <end position="163"/>
    </location>
</feature>
<gene>
    <name evidence="3" type="ORF">FHU38_003937</name>
</gene>
<accession>A0A7X5USW8</accession>
<feature type="domain" description="CAAX prenyl protease 2/Lysostaphin resistance protein A-like" evidence="2">
    <location>
        <begin position="150"/>
        <end position="238"/>
    </location>
</feature>
<evidence type="ECO:0000256" key="1">
    <source>
        <dbReference type="SAM" id="Phobius"/>
    </source>
</evidence>
<proteinExistence type="predicted"/>
<keyword evidence="1" id="KW-0472">Membrane</keyword>
<sequence>MQREGDDRPVPPVRTGLVLGAHWGLLAFVLALGGYYAVSLALSALATIDAADPTGIRLPQLGPLVLLAFVPNILLGLVPWLGSLRWGNGVRADFGLLPTGRDLKVGLACGGFALLAGYLLNLMLLQIYGSERMSGPLTEVFRGVSAEVGWLVLAAIVVVVGAPLTEELLFRGALWNGLAHYRIPNWAILLLTALLFAQLHGEPARTVALLAQGVAIGSARLITGRVGASMVAHATNNLPAALFLLIGS</sequence>
<dbReference type="InterPro" id="IPR003675">
    <property type="entry name" value="Rce1/LyrA-like_dom"/>
</dbReference>